<evidence type="ECO:0000256" key="14">
    <source>
        <dbReference type="SAM" id="Phobius"/>
    </source>
</evidence>
<dbReference type="OrthoDB" id="342726at2759"/>
<keyword evidence="3" id="KW-0813">Transport</keyword>
<keyword evidence="5" id="KW-0107">Calcium channel</keyword>
<evidence type="ECO:0000313" key="15">
    <source>
        <dbReference type="Proteomes" id="UP000235220"/>
    </source>
</evidence>
<dbReference type="GeneID" id="109014034"/>
<dbReference type="PANTHER" id="PTHR20917">
    <property type="entry name" value="PNAS-RELATED"/>
    <property type="match status" value="1"/>
</dbReference>
<feature type="transmembrane region" description="Helical" evidence="14">
    <location>
        <begin position="20"/>
        <end position="38"/>
    </location>
</feature>
<keyword evidence="10" id="KW-0175">Coiled coil</keyword>
<keyword evidence="11" id="KW-0406">Ion transport</keyword>
<dbReference type="STRING" id="51240.A0A2I4H6X2"/>
<evidence type="ECO:0000313" key="16">
    <source>
        <dbReference type="RefSeq" id="XP_018851890.1"/>
    </source>
</evidence>
<dbReference type="GO" id="GO:0006874">
    <property type="term" value="P:intracellular calcium ion homeostasis"/>
    <property type="evidence" value="ECO:0000318"/>
    <property type="project" value="GO_Central"/>
</dbReference>
<evidence type="ECO:0000256" key="7">
    <source>
        <dbReference type="ARBA" id="ARBA00022824"/>
    </source>
</evidence>
<dbReference type="AlphaFoldDB" id="A0A2I4H6X2"/>
<evidence type="ECO:0000256" key="4">
    <source>
        <dbReference type="ARBA" id="ARBA00022568"/>
    </source>
</evidence>
<keyword evidence="12 14" id="KW-0472">Membrane</keyword>
<dbReference type="GO" id="GO:0005737">
    <property type="term" value="C:cytoplasm"/>
    <property type="evidence" value="ECO:0000318"/>
    <property type="project" value="GO_Central"/>
</dbReference>
<dbReference type="GO" id="GO:0005789">
    <property type="term" value="C:endoplasmic reticulum membrane"/>
    <property type="evidence" value="ECO:0007669"/>
    <property type="project" value="UniProtKB-SubCell"/>
</dbReference>
<dbReference type="Pfam" id="PF01956">
    <property type="entry name" value="EMC3_TMCO1"/>
    <property type="match status" value="1"/>
</dbReference>
<dbReference type="Proteomes" id="UP000235220">
    <property type="component" value="Chromosome 14"/>
</dbReference>
<keyword evidence="15" id="KW-1185">Reference proteome</keyword>
<dbReference type="RefSeq" id="XP_018851890.1">
    <property type="nucleotide sequence ID" value="XM_018996345.1"/>
</dbReference>
<dbReference type="GO" id="GO:0005262">
    <property type="term" value="F:calcium channel activity"/>
    <property type="evidence" value="ECO:0000318"/>
    <property type="project" value="GO_Central"/>
</dbReference>
<evidence type="ECO:0000256" key="9">
    <source>
        <dbReference type="ARBA" id="ARBA00022989"/>
    </source>
</evidence>
<comment type="similarity">
    <text evidence="2">Belongs to the TMCO1 family.</text>
</comment>
<evidence type="ECO:0000256" key="12">
    <source>
        <dbReference type="ARBA" id="ARBA00023136"/>
    </source>
</evidence>
<protein>
    <submittedName>
        <fullName evidence="16">Calcium load-activated calcium channel-like</fullName>
    </submittedName>
</protein>
<dbReference type="KEGG" id="jre:109014034"/>
<proteinExistence type="inferred from homology"/>
<keyword evidence="7" id="KW-0256">Endoplasmic reticulum</keyword>
<evidence type="ECO:0000256" key="1">
    <source>
        <dbReference type="ARBA" id="ARBA00004477"/>
    </source>
</evidence>
<accession>A0A2I4H6X2</accession>
<organism evidence="15 16">
    <name type="scientific">Juglans regia</name>
    <name type="common">English walnut</name>
    <dbReference type="NCBI Taxonomy" id="51240"/>
    <lineage>
        <taxon>Eukaryota</taxon>
        <taxon>Viridiplantae</taxon>
        <taxon>Streptophyta</taxon>
        <taxon>Embryophyta</taxon>
        <taxon>Tracheophyta</taxon>
        <taxon>Spermatophyta</taxon>
        <taxon>Magnoliopsida</taxon>
        <taxon>eudicotyledons</taxon>
        <taxon>Gunneridae</taxon>
        <taxon>Pentapetalae</taxon>
        <taxon>rosids</taxon>
        <taxon>fabids</taxon>
        <taxon>Fagales</taxon>
        <taxon>Juglandaceae</taxon>
        <taxon>Juglans</taxon>
    </lineage>
</organism>
<sequence length="134" mass="15165">MASPQIYSSFKYSDSHTAVAISFCTAIVCDTISWLLIYRINSFNSRSSIDKATKKREMMKTESSAKIAKKSKIKKIERVENSLKESSRDLYLFKFKSGAVIALVLFVVFGLLNSLFLGFSPSRGTIYLHNIFNQ</sequence>
<evidence type="ECO:0000256" key="6">
    <source>
        <dbReference type="ARBA" id="ARBA00022692"/>
    </source>
</evidence>
<dbReference type="InterPro" id="IPR008559">
    <property type="entry name" value="TMCO1"/>
</dbReference>
<keyword evidence="13" id="KW-0407">Ion channel</keyword>
<keyword evidence="4" id="KW-0109">Calcium transport</keyword>
<reference evidence="16" key="1">
    <citation type="submission" date="2025-08" db="UniProtKB">
        <authorList>
            <consortium name="RefSeq"/>
        </authorList>
    </citation>
    <scope>IDENTIFICATION</scope>
    <source>
        <tissue evidence="16">Leaves</tissue>
    </source>
</reference>
<dbReference type="InParanoid" id="A0A2I4H6X2"/>
<dbReference type="PANTHER" id="PTHR20917:SF0">
    <property type="entry name" value="CALCIUM LOAD-ACTIVATED CALCIUM CHANNEL"/>
    <property type="match status" value="1"/>
</dbReference>
<evidence type="ECO:0000256" key="3">
    <source>
        <dbReference type="ARBA" id="ARBA00022448"/>
    </source>
</evidence>
<evidence type="ECO:0000256" key="13">
    <source>
        <dbReference type="ARBA" id="ARBA00023303"/>
    </source>
</evidence>
<evidence type="ECO:0000256" key="5">
    <source>
        <dbReference type="ARBA" id="ARBA00022673"/>
    </source>
</evidence>
<gene>
    <name evidence="16" type="primary">LOC109014034</name>
</gene>
<keyword evidence="6 14" id="KW-0812">Transmembrane</keyword>
<evidence type="ECO:0000256" key="11">
    <source>
        <dbReference type="ARBA" id="ARBA00023065"/>
    </source>
</evidence>
<dbReference type="GO" id="GO:0032469">
    <property type="term" value="P:endoplasmic reticulum calcium ion homeostasis"/>
    <property type="evidence" value="ECO:0007669"/>
    <property type="project" value="InterPro"/>
</dbReference>
<comment type="subcellular location">
    <subcellularLocation>
        <location evidence="1">Endoplasmic reticulum membrane</location>
        <topology evidence="1">Multi-pass membrane protein</topology>
    </subcellularLocation>
</comment>
<evidence type="ECO:0000256" key="10">
    <source>
        <dbReference type="ARBA" id="ARBA00023054"/>
    </source>
</evidence>
<dbReference type="InterPro" id="IPR002809">
    <property type="entry name" value="EMC3/TMCO1"/>
</dbReference>
<evidence type="ECO:0000256" key="2">
    <source>
        <dbReference type="ARBA" id="ARBA00006537"/>
    </source>
</evidence>
<keyword evidence="8" id="KW-0106">Calcium</keyword>
<keyword evidence="9 14" id="KW-1133">Transmembrane helix</keyword>
<name>A0A2I4H6X2_JUGRE</name>
<feature type="transmembrane region" description="Helical" evidence="14">
    <location>
        <begin position="98"/>
        <end position="119"/>
    </location>
</feature>
<evidence type="ECO:0000256" key="8">
    <source>
        <dbReference type="ARBA" id="ARBA00022837"/>
    </source>
</evidence>